<organism evidence="1 2">
    <name type="scientific">Tritrichomonas musculus</name>
    <dbReference type="NCBI Taxonomy" id="1915356"/>
    <lineage>
        <taxon>Eukaryota</taxon>
        <taxon>Metamonada</taxon>
        <taxon>Parabasalia</taxon>
        <taxon>Tritrichomonadida</taxon>
        <taxon>Tritrichomonadidae</taxon>
        <taxon>Tritrichomonas</taxon>
    </lineage>
</organism>
<accession>A0ABR2JJK0</accession>
<evidence type="ECO:0000313" key="2">
    <source>
        <dbReference type="Proteomes" id="UP001470230"/>
    </source>
</evidence>
<sequence>MLFEIKNIAKAHKILIKSFAFDGDGCYNSLHRNYYQSYINTILKKPIIPIIKKFQVQRVSTDGLHLFKRFRYRILSCRVHPGFHKKSSFIEIESLIRTLNFLPTIVFNNERITKMNDHLPLLLFQKMSLMTLIGNRNYIAASFWLPITSSIIALTDKSLSFEWQQYFFEIALWFFVFYKKSEEINEVADKDALKQRKRGDDLDVKFYTEE</sequence>
<gene>
    <name evidence="1" type="ORF">M9Y10_004629</name>
</gene>
<evidence type="ECO:0000313" key="1">
    <source>
        <dbReference type="EMBL" id="KAK8877866.1"/>
    </source>
</evidence>
<protein>
    <submittedName>
        <fullName evidence="1">Uncharacterized protein</fullName>
    </submittedName>
</protein>
<comment type="caution">
    <text evidence="1">The sequence shown here is derived from an EMBL/GenBank/DDBJ whole genome shotgun (WGS) entry which is preliminary data.</text>
</comment>
<dbReference type="Proteomes" id="UP001470230">
    <property type="component" value="Unassembled WGS sequence"/>
</dbReference>
<reference evidence="1 2" key="1">
    <citation type="submission" date="2024-04" db="EMBL/GenBank/DDBJ databases">
        <title>Tritrichomonas musculus Genome.</title>
        <authorList>
            <person name="Alves-Ferreira E."/>
            <person name="Grigg M."/>
            <person name="Lorenzi H."/>
            <person name="Galac M."/>
        </authorList>
    </citation>
    <scope>NUCLEOTIDE SEQUENCE [LARGE SCALE GENOMIC DNA]</scope>
    <source>
        <strain evidence="1 2">EAF2021</strain>
    </source>
</reference>
<name>A0ABR2JJK0_9EUKA</name>
<dbReference type="EMBL" id="JAPFFF010000011">
    <property type="protein sequence ID" value="KAK8877866.1"/>
    <property type="molecule type" value="Genomic_DNA"/>
</dbReference>
<keyword evidence="2" id="KW-1185">Reference proteome</keyword>
<proteinExistence type="predicted"/>